<feature type="compositionally biased region" description="Polar residues" evidence="1">
    <location>
        <begin position="1191"/>
        <end position="1206"/>
    </location>
</feature>
<feature type="compositionally biased region" description="Basic and acidic residues" evidence="1">
    <location>
        <begin position="541"/>
        <end position="563"/>
    </location>
</feature>
<organism evidence="2 3">
    <name type="scientific">Mythimna separata</name>
    <name type="common">Oriental armyworm</name>
    <name type="synonym">Pseudaletia separata</name>
    <dbReference type="NCBI Taxonomy" id="271217"/>
    <lineage>
        <taxon>Eukaryota</taxon>
        <taxon>Metazoa</taxon>
        <taxon>Ecdysozoa</taxon>
        <taxon>Arthropoda</taxon>
        <taxon>Hexapoda</taxon>
        <taxon>Insecta</taxon>
        <taxon>Pterygota</taxon>
        <taxon>Neoptera</taxon>
        <taxon>Endopterygota</taxon>
        <taxon>Lepidoptera</taxon>
        <taxon>Glossata</taxon>
        <taxon>Ditrysia</taxon>
        <taxon>Noctuoidea</taxon>
        <taxon>Noctuidae</taxon>
        <taxon>Noctuinae</taxon>
        <taxon>Hadenini</taxon>
        <taxon>Mythimna</taxon>
    </lineage>
</organism>
<feature type="region of interest" description="Disordered" evidence="1">
    <location>
        <begin position="1634"/>
        <end position="1700"/>
    </location>
</feature>
<protein>
    <submittedName>
        <fullName evidence="2">Uncharacterized protein</fullName>
    </submittedName>
</protein>
<gene>
    <name evidence="2" type="ORF">PYW07_011593</name>
</gene>
<evidence type="ECO:0000256" key="1">
    <source>
        <dbReference type="SAM" id="MobiDB-lite"/>
    </source>
</evidence>
<feature type="compositionally biased region" description="Acidic residues" evidence="1">
    <location>
        <begin position="864"/>
        <end position="875"/>
    </location>
</feature>
<name>A0AAD7Y6W8_MYTSE</name>
<feature type="compositionally biased region" description="Acidic residues" evidence="1">
    <location>
        <begin position="195"/>
        <end position="217"/>
    </location>
</feature>
<feature type="compositionally biased region" description="Basic residues" evidence="1">
    <location>
        <begin position="1134"/>
        <end position="1143"/>
    </location>
</feature>
<feature type="region of interest" description="Disordered" evidence="1">
    <location>
        <begin position="1527"/>
        <end position="1621"/>
    </location>
</feature>
<feature type="compositionally biased region" description="Low complexity" evidence="1">
    <location>
        <begin position="890"/>
        <end position="909"/>
    </location>
</feature>
<feature type="compositionally biased region" description="Basic and acidic residues" evidence="1">
    <location>
        <begin position="1649"/>
        <end position="1678"/>
    </location>
</feature>
<feature type="compositionally biased region" description="Low complexity" evidence="1">
    <location>
        <begin position="1680"/>
        <end position="1699"/>
    </location>
</feature>
<dbReference type="Proteomes" id="UP001231518">
    <property type="component" value="Chromosome 29"/>
</dbReference>
<accession>A0AAD7Y6W8</accession>
<dbReference type="EMBL" id="JARGEI010000031">
    <property type="protein sequence ID" value="KAJ8704405.1"/>
    <property type="molecule type" value="Genomic_DNA"/>
</dbReference>
<feature type="compositionally biased region" description="Polar residues" evidence="1">
    <location>
        <begin position="1383"/>
        <end position="1393"/>
    </location>
</feature>
<feature type="compositionally biased region" description="Basic and acidic residues" evidence="1">
    <location>
        <begin position="1373"/>
        <end position="1382"/>
    </location>
</feature>
<proteinExistence type="predicted"/>
<feature type="compositionally biased region" description="Basic and acidic residues" evidence="1">
    <location>
        <begin position="1601"/>
        <end position="1614"/>
    </location>
</feature>
<evidence type="ECO:0000313" key="3">
    <source>
        <dbReference type="Proteomes" id="UP001231518"/>
    </source>
</evidence>
<comment type="caution">
    <text evidence="2">The sequence shown here is derived from an EMBL/GenBank/DDBJ whole genome shotgun (WGS) entry which is preliminary data.</text>
</comment>
<feature type="compositionally biased region" description="Low complexity" evidence="1">
    <location>
        <begin position="773"/>
        <end position="784"/>
    </location>
</feature>
<feature type="region of interest" description="Disordered" evidence="1">
    <location>
        <begin position="1373"/>
        <end position="1407"/>
    </location>
</feature>
<feature type="compositionally biased region" description="Basic and acidic residues" evidence="1">
    <location>
        <begin position="218"/>
        <end position="241"/>
    </location>
</feature>
<feature type="compositionally biased region" description="Basic residues" evidence="1">
    <location>
        <begin position="754"/>
        <end position="771"/>
    </location>
</feature>
<feature type="compositionally biased region" description="Low complexity" evidence="1">
    <location>
        <begin position="1118"/>
        <end position="1133"/>
    </location>
</feature>
<feature type="region of interest" description="Disordered" evidence="1">
    <location>
        <begin position="194"/>
        <end position="263"/>
    </location>
</feature>
<feature type="region of interest" description="Disordered" evidence="1">
    <location>
        <begin position="532"/>
        <end position="568"/>
    </location>
</feature>
<feature type="region of interest" description="Disordered" evidence="1">
    <location>
        <begin position="864"/>
        <end position="962"/>
    </location>
</feature>
<evidence type="ECO:0000313" key="2">
    <source>
        <dbReference type="EMBL" id="KAJ8704405.1"/>
    </source>
</evidence>
<feature type="compositionally biased region" description="Low complexity" evidence="1">
    <location>
        <begin position="1569"/>
        <end position="1581"/>
    </location>
</feature>
<feature type="region of interest" description="Disordered" evidence="1">
    <location>
        <begin position="742"/>
        <end position="784"/>
    </location>
</feature>
<sequence>MSPRRVSVQRVSLEQVVVAARAGDAAAAPHTAAVADLVLLHTDVDMHRLITDESITLYEESAALHTLWQLVQRHQLEDAEPMDARVRSQRWTRAHRDYLDSGRHASLVVLQRRWHELKLQARVRLAAHWRRTDPLCPAPAPPTAPDSAPALAPHELYPRPAPIHIAILKRYPHVATGAFKSWRQQVLDGAVVTEPVEEDAKSEDEGTEQPEETDPLELDDKLIIPKTERPDADEQDTDRTAATEPGVDPLADDTTDSDQKVVDETPVEATCKPVVKLTTTGDPEAKKLTVNNLTTVKPSVEPMDTDILSEESDSLTANPKVKVEKDAVIDPATDSETAQLTVKDFQAVHAALDTPMMDICDVLDGVSTAEHISTVKPAVNGLKVEQDTVNDPSAQPPANDLLVVPPDIFKRMYNNLLDEQGSTDDPLLLKEPKIEPITDENHLDDNPVTGETKNSANLVEQPTVHKPEVVTTENELSLVQSKVDNALPEKRKDSILLALLTADCKLPAKKSRSNLCKTRRYVETLVTQRGRNAPSGVVGRTDVRQRRELSSERTRHDEDKSDTDSEDNLVIDECSNNTPCVLQPVPTTNTETHGADTVSPHTTLRNTDATIQELQMIDPSRVKKEILFESDEEESRPCVGEHKVDIDIKKEVPSMASKIVFVNEEVRIKTEVEDTECMDGDKSPEGDGLGDNAPAIDPLLLMDTKVRVFRIDKTRVWKTNVRKDNSIKVSRIHRRWYTPSSKKYYHTPVGSNKSKTKKNTRLKPANRKIKPKTSNNTSNTNEQNTQEINIDNACLEQVANTDCVKELCRNIKREMIDDVLEDEIPKKRIKTESDEEETETAIRDGLGQREIADVAVEIELVEELSSDDEGVDEEVSFSRDRGDKKKNKAPTRAASSTTWSSTSAPAAGARVAKRVTLPDRNTLRRDAGGTKVAQVKPIKNRANTKEKTGKDSKRAEKTADAADDDTPLAWRALDLPATDQLDAVLDELTLASSVEHALERAHCCAARRHREVNDTRRRIGAPDLPLHTHPDGVCTCCCAHLSDSDARARLDAQLRALHSDIERMLWKTANGKTQPKPALKRSRSPSPTSTTVKPDVKNIPLVSSVEVKSSKSKPVKPVPAEAKVAKAKTTTHTTKSKKRRSKRAPTPPPEEPAPIVDYYEEWQRQKTMNAQYFHIKGNNPSKKKKNKPPQTVAQTSTPQNLASNTTPLSVAQSCTPQTMVQSTIPQNMVQGTIPQNIVQGTIPQNMVQGTIPQNMVQGTIPQNSVQGTIPQNMVQSTIPQNVVQNMTRQSIIAPSTVAGSIVPAQNTPTGLMPYIRESRLIAPAGPAVTHAIEVPSLVPVIYPQGFSRVLLATPQQLTTPSPLQRNTIRHIAPKPEKPEEKPQTNPQLSNPFTNQPPQPSTSEPVKPVSILEEYSRTLTTEAARNMGAINALSLRVPDGPQGPKTTIVMALNIPSEKIIKKTINCLYANETVDLTNEAETPSVVSKPPEVQKPVTPVCDIVGVVQGLLNAGNQSNISSLSLHCTASTSLGNQDKPSEAPTPRKKTPQIMSLTKTLRAGDVIDITDTDSNDSNGSHSSNSTIPMKESSDATVYGNKKSVSSNEDKKTSELTKSSDTKTGSQNTDVCLNKVINATETKSDDSHSHLQNTEGGKDKTVATNTNKRDDQRESNNKKYLRDTTTDSEASEATAPAAGKAAAGAKKPGRYRWHNMLDMLPDASEDPNYAGIQTLKSLIDDSQRCVGRYTDARAMPDFVAKLRDNADKEGYCHKSSATTVAVSALPCGTTLLCVDAASPPLVLQTQDEPRYKSIPHLRAHLVLTDADLPCTQPTYWTLASFRHMARVVPDAPIPDLHDALVVPVDASWSQEKKQWVPGQEGRKICEKKHGFKVLTAFCTADGVRQAARAGATLFLLNVLRARVLVLAIERVQGGWGRHRHRAVADVDPEILRVSPTCRHTVPAQRAARARARARYREDTLFLLNVLRARVLVLAIERVQGGWGRHRHRAVADVDPEILRVSPTCRHTVPAQRAARARARARYREDTLFLLNVLRARVLVLAIERVQGGWGRHRHRAVADVDPEILRVSPTCRHTVPAQRGARARARARYREDTLFLLNVLRARVLVLAIERVQGGWGRHRHRAVADVDPEILRVSPTCRHTVPAQRAARARARARYREDTLFLLNVLRARVLVLAIERVQGGWGRHRHRAVADVDPEILRVSPTCRHTVPAQRAARARARARYREDTLFLLNVLRARVLVLAIERVQGGWGRHRHRAVADVDPEILRVSPTCRHTVPAQRAARARARARYREDTLFLLNVLRARVLVLAIERVQGGWGRHRHRAVADVDPEILRVSPTCRHTVPAQRGARARARARYREDTLFLLNVLRARVLVLAIERVQGGWGRHRHRAVADVDPEILRRVQGGWGRHRHRAVADVDPEILRVSPTCRHTVHNLEELIDEAEMQEERDRRNKVNG</sequence>
<keyword evidence="3" id="KW-1185">Reference proteome</keyword>
<reference evidence="2" key="1">
    <citation type="submission" date="2023-03" db="EMBL/GenBank/DDBJ databases">
        <title>Chromosome-level genomes of two armyworms, Mythimna separata and Mythimna loreyi, provide insights into the biosynthesis and reception of sex pheromones.</title>
        <authorList>
            <person name="Zhao H."/>
        </authorList>
    </citation>
    <scope>NUCLEOTIDE SEQUENCE</scope>
    <source>
        <strain evidence="2">BeijingLab</strain>
        <tissue evidence="2">Pupa</tissue>
    </source>
</reference>
<feature type="region of interest" description="Disordered" evidence="1">
    <location>
        <begin position="1067"/>
        <end position="1155"/>
    </location>
</feature>
<feature type="compositionally biased region" description="Basic and acidic residues" evidence="1">
    <location>
        <begin position="943"/>
        <end position="960"/>
    </location>
</feature>
<feature type="region of interest" description="Disordered" evidence="1">
    <location>
        <begin position="1176"/>
        <end position="1206"/>
    </location>
</feature>